<keyword evidence="3" id="KW-1185">Reference proteome</keyword>
<dbReference type="Proteomes" id="UP000054477">
    <property type="component" value="Unassembled WGS sequence"/>
</dbReference>
<reference evidence="2 3" key="1">
    <citation type="submission" date="2014-04" db="EMBL/GenBank/DDBJ databases">
        <authorList>
            <consortium name="DOE Joint Genome Institute"/>
            <person name="Kuo A."/>
            <person name="Kohler A."/>
            <person name="Nagy L.G."/>
            <person name="Floudas D."/>
            <person name="Copeland A."/>
            <person name="Barry K.W."/>
            <person name="Cichocki N."/>
            <person name="Veneault-Fourrey C."/>
            <person name="LaButti K."/>
            <person name="Lindquist E.A."/>
            <person name="Lipzen A."/>
            <person name="Lundell T."/>
            <person name="Morin E."/>
            <person name="Murat C."/>
            <person name="Sun H."/>
            <person name="Tunlid A."/>
            <person name="Henrissat B."/>
            <person name="Grigoriev I.V."/>
            <person name="Hibbett D.S."/>
            <person name="Martin F."/>
            <person name="Nordberg H.P."/>
            <person name="Cantor M.N."/>
            <person name="Hua S.X."/>
        </authorList>
    </citation>
    <scope>NUCLEOTIDE SEQUENCE [LARGE SCALE GENOMIC DNA]</scope>
    <source>
        <strain evidence="2 3">LaAM-08-1</strain>
    </source>
</reference>
<sequence>MTSQTQQRGQSHRNPRSTSYPPILHPSRISHPMHGSVQLPGVYHPSASFCWRRRVTRSGHLFVRGLDCYTNRLSSVIVRPVQETTRLPVQTVNKRMFESAPRFFSNSMRPPKEWIRVPHRVRGYNPQVSTLRSRVSKTKYHVKLTSRDANMALLRGGAGWWGVLRASLVRGC</sequence>
<evidence type="ECO:0000313" key="2">
    <source>
        <dbReference type="EMBL" id="KIK04970.1"/>
    </source>
</evidence>
<dbReference type="AlphaFoldDB" id="A0A0C9WYU8"/>
<dbReference type="EMBL" id="KN838564">
    <property type="protein sequence ID" value="KIK04970.1"/>
    <property type="molecule type" value="Genomic_DNA"/>
</dbReference>
<organism evidence="2 3">
    <name type="scientific">Laccaria amethystina LaAM-08-1</name>
    <dbReference type="NCBI Taxonomy" id="1095629"/>
    <lineage>
        <taxon>Eukaryota</taxon>
        <taxon>Fungi</taxon>
        <taxon>Dikarya</taxon>
        <taxon>Basidiomycota</taxon>
        <taxon>Agaricomycotina</taxon>
        <taxon>Agaricomycetes</taxon>
        <taxon>Agaricomycetidae</taxon>
        <taxon>Agaricales</taxon>
        <taxon>Agaricineae</taxon>
        <taxon>Hydnangiaceae</taxon>
        <taxon>Laccaria</taxon>
    </lineage>
</organism>
<gene>
    <name evidence="2" type="ORF">K443DRAFT_378412</name>
</gene>
<feature type="region of interest" description="Disordered" evidence="1">
    <location>
        <begin position="1"/>
        <end position="28"/>
    </location>
</feature>
<dbReference type="HOGENOM" id="CLU_1555502_0_0_1"/>
<proteinExistence type="predicted"/>
<accession>A0A0C9WYU8</accession>
<reference evidence="3" key="2">
    <citation type="submission" date="2015-01" db="EMBL/GenBank/DDBJ databases">
        <title>Evolutionary Origins and Diversification of the Mycorrhizal Mutualists.</title>
        <authorList>
            <consortium name="DOE Joint Genome Institute"/>
            <consortium name="Mycorrhizal Genomics Consortium"/>
            <person name="Kohler A."/>
            <person name="Kuo A."/>
            <person name="Nagy L.G."/>
            <person name="Floudas D."/>
            <person name="Copeland A."/>
            <person name="Barry K.W."/>
            <person name="Cichocki N."/>
            <person name="Veneault-Fourrey C."/>
            <person name="LaButti K."/>
            <person name="Lindquist E.A."/>
            <person name="Lipzen A."/>
            <person name="Lundell T."/>
            <person name="Morin E."/>
            <person name="Murat C."/>
            <person name="Riley R."/>
            <person name="Ohm R."/>
            <person name="Sun H."/>
            <person name="Tunlid A."/>
            <person name="Henrissat B."/>
            <person name="Grigoriev I.V."/>
            <person name="Hibbett D.S."/>
            <person name="Martin F."/>
        </authorList>
    </citation>
    <scope>NUCLEOTIDE SEQUENCE [LARGE SCALE GENOMIC DNA]</scope>
    <source>
        <strain evidence="3">LaAM-08-1</strain>
    </source>
</reference>
<evidence type="ECO:0000313" key="3">
    <source>
        <dbReference type="Proteomes" id="UP000054477"/>
    </source>
</evidence>
<protein>
    <submittedName>
        <fullName evidence="2">Uncharacterized protein</fullName>
    </submittedName>
</protein>
<name>A0A0C9WYU8_9AGAR</name>
<evidence type="ECO:0000256" key="1">
    <source>
        <dbReference type="SAM" id="MobiDB-lite"/>
    </source>
</evidence>